<evidence type="ECO:0000313" key="1">
    <source>
        <dbReference type="EMBL" id="RKP33759.1"/>
    </source>
</evidence>
<keyword evidence="2" id="KW-1185">Reference proteome</keyword>
<sequence length="106" mass="11740">MATPETSSLPTRWAFHTATQSFMSTPYHFLVGRLRATEAGKEGPLWVWVGSSEAALHNLALSFPSRLPSQTPSATQLLGNPDNDRGYLISVRLEKTLIEVLRQFIA</sequence>
<evidence type="ECO:0000313" key="2">
    <source>
        <dbReference type="Proteomes" id="UP000268162"/>
    </source>
</evidence>
<protein>
    <submittedName>
        <fullName evidence="1">Uncharacterized protein</fullName>
    </submittedName>
</protein>
<dbReference type="AlphaFoldDB" id="A0A4V1J3Z3"/>
<name>A0A4V1J3Z3_9FUNG</name>
<accession>A0A4V1J3Z3</accession>
<dbReference type="Proteomes" id="UP000268162">
    <property type="component" value="Unassembled WGS sequence"/>
</dbReference>
<proteinExistence type="predicted"/>
<gene>
    <name evidence="1" type="ORF">BJ085DRAFT_27283</name>
</gene>
<organism evidence="1 2">
    <name type="scientific">Dimargaris cristalligena</name>
    <dbReference type="NCBI Taxonomy" id="215637"/>
    <lineage>
        <taxon>Eukaryota</taxon>
        <taxon>Fungi</taxon>
        <taxon>Fungi incertae sedis</taxon>
        <taxon>Zoopagomycota</taxon>
        <taxon>Kickxellomycotina</taxon>
        <taxon>Dimargaritomycetes</taxon>
        <taxon>Dimargaritales</taxon>
        <taxon>Dimargaritaceae</taxon>
        <taxon>Dimargaris</taxon>
    </lineage>
</organism>
<reference evidence="2" key="1">
    <citation type="journal article" date="2018" name="Nat. Microbiol.">
        <title>Leveraging single-cell genomics to expand the fungal tree of life.</title>
        <authorList>
            <person name="Ahrendt S.R."/>
            <person name="Quandt C.A."/>
            <person name="Ciobanu D."/>
            <person name="Clum A."/>
            <person name="Salamov A."/>
            <person name="Andreopoulos B."/>
            <person name="Cheng J.F."/>
            <person name="Woyke T."/>
            <person name="Pelin A."/>
            <person name="Henrissat B."/>
            <person name="Reynolds N.K."/>
            <person name="Benny G.L."/>
            <person name="Smith M.E."/>
            <person name="James T.Y."/>
            <person name="Grigoriev I.V."/>
        </authorList>
    </citation>
    <scope>NUCLEOTIDE SEQUENCE [LARGE SCALE GENOMIC DNA]</scope>
    <source>
        <strain evidence="2">RSA 468</strain>
    </source>
</reference>
<dbReference type="EMBL" id="ML003578">
    <property type="protein sequence ID" value="RKP33759.1"/>
    <property type="molecule type" value="Genomic_DNA"/>
</dbReference>